<dbReference type="PANTHER" id="PTHR43675">
    <property type="entry name" value="ARSENITE METHYLTRANSFERASE"/>
    <property type="match status" value="1"/>
</dbReference>
<keyword evidence="1" id="KW-0808">Transferase</keyword>
<gene>
    <name evidence="10" type="ORF">K443DRAFT_685916</name>
</gene>
<dbReference type="InterPro" id="IPR025714">
    <property type="entry name" value="Methyltranfer_dom"/>
</dbReference>
<dbReference type="Proteomes" id="UP000054477">
    <property type="component" value="Unassembled WGS sequence"/>
</dbReference>
<dbReference type="PANTHER" id="PTHR43675:SF8">
    <property type="entry name" value="ARSENITE METHYLTRANSFERASE"/>
    <property type="match status" value="1"/>
</dbReference>
<reference evidence="11" key="2">
    <citation type="submission" date="2015-01" db="EMBL/GenBank/DDBJ databases">
        <title>Evolutionary Origins and Diversification of the Mycorrhizal Mutualists.</title>
        <authorList>
            <consortium name="DOE Joint Genome Institute"/>
            <consortium name="Mycorrhizal Genomics Consortium"/>
            <person name="Kohler A."/>
            <person name="Kuo A."/>
            <person name="Nagy L.G."/>
            <person name="Floudas D."/>
            <person name="Copeland A."/>
            <person name="Barry K.W."/>
            <person name="Cichocki N."/>
            <person name="Veneault-Fourrey C."/>
            <person name="LaButti K."/>
            <person name="Lindquist E.A."/>
            <person name="Lipzen A."/>
            <person name="Lundell T."/>
            <person name="Morin E."/>
            <person name="Murat C."/>
            <person name="Riley R."/>
            <person name="Ohm R."/>
            <person name="Sun H."/>
            <person name="Tunlid A."/>
            <person name="Henrissat B."/>
            <person name="Grigoriev I.V."/>
            <person name="Hibbett D.S."/>
            <person name="Martin F."/>
        </authorList>
    </citation>
    <scope>NUCLEOTIDE SEQUENCE [LARGE SCALE GENOMIC DNA]</scope>
    <source>
        <strain evidence="11">LaAM-08-1</strain>
    </source>
</reference>
<evidence type="ECO:0000256" key="3">
    <source>
        <dbReference type="ARBA" id="ARBA00034487"/>
    </source>
</evidence>
<reference evidence="10 11" key="1">
    <citation type="submission" date="2014-04" db="EMBL/GenBank/DDBJ databases">
        <authorList>
            <consortium name="DOE Joint Genome Institute"/>
            <person name="Kuo A."/>
            <person name="Kohler A."/>
            <person name="Nagy L.G."/>
            <person name="Floudas D."/>
            <person name="Copeland A."/>
            <person name="Barry K.W."/>
            <person name="Cichocki N."/>
            <person name="Veneault-Fourrey C."/>
            <person name="LaButti K."/>
            <person name="Lindquist E.A."/>
            <person name="Lipzen A."/>
            <person name="Lundell T."/>
            <person name="Morin E."/>
            <person name="Murat C."/>
            <person name="Sun H."/>
            <person name="Tunlid A."/>
            <person name="Henrissat B."/>
            <person name="Grigoriev I.V."/>
            <person name="Hibbett D.S."/>
            <person name="Martin F."/>
            <person name="Nordberg H.P."/>
            <person name="Cantor M.N."/>
            <person name="Hua S.X."/>
        </authorList>
    </citation>
    <scope>NUCLEOTIDE SEQUENCE [LARGE SCALE GENOMIC DNA]</scope>
    <source>
        <strain evidence="10 11">LaAM-08-1</strain>
    </source>
</reference>
<dbReference type="SUPFAM" id="SSF53335">
    <property type="entry name" value="S-adenosyl-L-methionine-dependent methyltransferases"/>
    <property type="match status" value="1"/>
</dbReference>
<dbReference type="PROSITE" id="PS50206">
    <property type="entry name" value="RHODANESE_3"/>
    <property type="match status" value="1"/>
</dbReference>
<dbReference type="HOGENOM" id="CLU_052868_3_1_1"/>
<comment type="catalytic activity">
    <reaction evidence="6">
        <text>arsenic triglutathione + [thioredoxin]-dithiol + S-adenosyl-L-methionine + 2 H2O = methylarsonous acid + [thioredoxin]-disulfide + 3 glutathione + S-adenosyl-L-homocysteine + H(+)</text>
        <dbReference type="Rhea" id="RHEA:69460"/>
        <dbReference type="Rhea" id="RHEA-COMP:10698"/>
        <dbReference type="Rhea" id="RHEA-COMP:10700"/>
        <dbReference type="ChEBI" id="CHEBI:15377"/>
        <dbReference type="ChEBI" id="CHEBI:15378"/>
        <dbReference type="ChEBI" id="CHEBI:17826"/>
        <dbReference type="ChEBI" id="CHEBI:29950"/>
        <dbReference type="ChEBI" id="CHEBI:50058"/>
        <dbReference type="ChEBI" id="CHEBI:57856"/>
        <dbReference type="ChEBI" id="CHEBI:57925"/>
        <dbReference type="ChEBI" id="CHEBI:59789"/>
        <dbReference type="ChEBI" id="CHEBI:183640"/>
        <dbReference type="EC" id="2.1.1.137"/>
    </reaction>
</comment>
<evidence type="ECO:0000256" key="5">
    <source>
        <dbReference type="ARBA" id="ARBA00034545"/>
    </source>
</evidence>
<evidence type="ECO:0000256" key="6">
    <source>
        <dbReference type="ARBA" id="ARBA00047941"/>
    </source>
</evidence>
<dbReference type="STRING" id="1095629.A0A0C9X1Q8"/>
<dbReference type="Gene3D" id="3.40.250.10">
    <property type="entry name" value="Rhodanese-like domain"/>
    <property type="match status" value="1"/>
</dbReference>
<dbReference type="EC" id="2.1.1.137" evidence="4"/>
<dbReference type="Gene3D" id="3.40.50.150">
    <property type="entry name" value="Vaccinia Virus protein VP39"/>
    <property type="match status" value="1"/>
</dbReference>
<sequence length="435" mass="47135">MSCCPTQPQCEAQERLPLSDAVITEAVNNAYSAKAKAGADPTYAANVAKAFGYTEDDLSAIPREANMGLSCGNPVGTAHIKEGEYVLDLGSGGGIDVFLAASKVGPTGQVIGLDMSSEMISLARRNAAKQNLKPPHVAFVQASLDKALPIEPDSVDCILSNCVVNLLHPAGKINLLKEAYRVLKPGGRIVLDDILARATLPDEIKQDVDAYIGCISGAIELHEYKELLLESGFTDVLFVETKGDLNAYSQSDLGSNSCCSTTRLPKPLNFDVNKWAAPYQIYAVKPESGVPIERVPSALFRWWDAYPTAKSSPLPITPGDVAALLRDKTKTKSDYAVIDVRRNDHGGGHVRGSYQWAAQTFYDDLPAFYENFKDTKKVVFYCSSSAGRGPRCGGWYQDYLDAKGDQTNSTAYILEGGVKVWLSKFGDQEDLVDKD</sequence>
<dbReference type="GO" id="GO:0030791">
    <property type="term" value="F:arsenite methyltransferase activity"/>
    <property type="evidence" value="ECO:0007669"/>
    <property type="project" value="UniProtKB-EC"/>
</dbReference>
<keyword evidence="2" id="KW-0949">S-adenosyl-L-methionine</keyword>
<dbReference type="EMBL" id="KN838993">
    <property type="protein sequence ID" value="KIJ91556.1"/>
    <property type="molecule type" value="Genomic_DNA"/>
</dbReference>
<comment type="catalytic activity">
    <reaction evidence="8">
        <text>arsenic triglutathione + 3 [thioredoxin]-dithiol + 3 S-adenosyl-L-methionine = trimethylarsine + 3 [thioredoxin]-disulfide + 3 glutathione + 3 S-adenosyl-L-homocysteine + 3 H(+)</text>
        <dbReference type="Rhea" id="RHEA:69432"/>
        <dbReference type="Rhea" id="RHEA-COMP:10698"/>
        <dbReference type="Rhea" id="RHEA-COMP:10700"/>
        <dbReference type="ChEBI" id="CHEBI:15378"/>
        <dbReference type="ChEBI" id="CHEBI:27130"/>
        <dbReference type="ChEBI" id="CHEBI:29950"/>
        <dbReference type="ChEBI" id="CHEBI:50058"/>
        <dbReference type="ChEBI" id="CHEBI:57856"/>
        <dbReference type="ChEBI" id="CHEBI:57925"/>
        <dbReference type="ChEBI" id="CHEBI:59789"/>
        <dbReference type="ChEBI" id="CHEBI:183640"/>
        <dbReference type="EC" id="2.1.1.137"/>
    </reaction>
</comment>
<dbReference type="Pfam" id="PF00581">
    <property type="entry name" value="Rhodanese"/>
    <property type="match status" value="1"/>
</dbReference>
<comment type="similarity">
    <text evidence="3">Belongs to the methyltransferase superfamily. Arsenite methyltransferase family.</text>
</comment>
<evidence type="ECO:0000256" key="8">
    <source>
        <dbReference type="ARBA" id="ARBA00048428"/>
    </source>
</evidence>
<comment type="catalytic activity">
    <reaction evidence="7">
        <text>arsenic triglutathione + 2 [thioredoxin]-dithiol + 2 S-adenosyl-L-methionine + H2O = dimethylarsinous acid + 2 [thioredoxin]-disulfide + 3 glutathione + 2 S-adenosyl-L-homocysteine + 2 H(+)</text>
        <dbReference type="Rhea" id="RHEA:69464"/>
        <dbReference type="Rhea" id="RHEA-COMP:10698"/>
        <dbReference type="Rhea" id="RHEA-COMP:10700"/>
        <dbReference type="ChEBI" id="CHEBI:15377"/>
        <dbReference type="ChEBI" id="CHEBI:15378"/>
        <dbReference type="ChEBI" id="CHEBI:23808"/>
        <dbReference type="ChEBI" id="CHEBI:29950"/>
        <dbReference type="ChEBI" id="CHEBI:50058"/>
        <dbReference type="ChEBI" id="CHEBI:57856"/>
        <dbReference type="ChEBI" id="CHEBI:57925"/>
        <dbReference type="ChEBI" id="CHEBI:59789"/>
        <dbReference type="ChEBI" id="CHEBI:183640"/>
        <dbReference type="EC" id="2.1.1.137"/>
    </reaction>
</comment>
<dbReference type="InterPro" id="IPR001763">
    <property type="entry name" value="Rhodanese-like_dom"/>
</dbReference>
<dbReference type="InterPro" id="IPR026669">
    <property type="entry name" value="Arsenite_MeTrfase-like"/>
</dbReference>
<evidence type="ECO:0000256" key="7">
    <source>
        <dbReference type="ARBA" id="ARBA00047943"/>
    </source>
</evidence>
<dbReference type="InterPro" id="IPR029063">
    <property type="entry name" value="SAM-dependent_MTases_sf"/>
</dbReference>
<dbReference type="AlphaFoldDB" id="A0A0C9X1Q8"/>
<evidence type="ECO:0000313" key="11">
    <source>
        <dbReference type="Proteomes" id="UP000054477"/>
    </source>
</evidence>
<dbReference type="Pfam" id="PF13847">
    <property type="entry name" value="Methyltransf_31"/>
    <property type="match status" value="1"/>
</dbReference>
<dbReference type="InterPro" id="IPR036873">
    <property type="entry name" value="Rhodanese-like_dom_sf"/>
</dbReference>
<evidence type="ECO:0000256" key="1">
    <source>
        <dbReference type="ARBA" id="ARBA00022679"/>
    </source>
</evidence>
<dbReference type="CDD" id="cd02440">
    <property type="entry name" value="AdoMet_MTases"/>
    <property type="match status" value="1"/>
</dbReference>
<keyword evidence="11" id="KW-1185">Reference proteome</keyword>
<evidence type="ECO:0000259" key="9">
    <source>
        <dbReference type="PROSITE" id="PS50206"/>
    </source>
</evidence>
<accession>A0A0C9X1Q8</accession>
<proteinExistence type="inferred from homology"/>
<name>A0A0C9X1Q8_9AGAR</name>
<evidence type="ECO:0000256" key="4">
    <source>
        <dbReference type="ARBA" id="ARBA00034521"/>
    </source>
</evidence>
<organism evidence="10 11">
    <name type="scientific">Laccaria amethystina LaAM-08-1</name>
    <dbReference type="NCBI Taxonomy" id="1095629"/>
    <lineage>
        <taxon>Eukaryota</taxon>
        <taxon>Fungi</taxon>
        <taxon>Dikarya</taxon>
        <taxon>Basidiomycota</taxon>
        <taxon>Agaricomycotina</taxon>
        <taxon>Agaricomycetes</taxon>
        <taxon>Agaricomycetidae</taxon>
        <taxon>Agaricales</taxon>
        <taxon>Agaricineae</taxon>
        <taxon>Hydnangiaceae</taxon>
        <taxon>Laccaria</taxon>
    </lineage>
</organism>
<feature type="domain" description="Rhodanese" evidence="9">
    <location>
        <begin position="331"/>
        <end position="430"/>
    </location>
</feature>
<protein>
    <recommendedName>
        <fullName evidence="5">Arsenite methyltransferase</fullName>
        <ecNumber evidence="4">2.1.1.137</ecNumber>
    </recommendedName>
</protein>
<evidence type="ECO:0000256" key="2">
    <source>
        <dbReference type="ARBA" id="ARBA00022691"/>
    </source>
</evidence>
<dbReference type="SUPFAM" id="SSF52821">
    <property type="entry name" value="Rhodanese/Cell cycle control phosphatase"/>
    <property type="match status" value="1"/>
</dbReference>
<evidence type="ECO:0000313" key="10">
    <source>
        <dbReference type="EMBL" id="KIJ91556.1"/>
    </source>
</evidence>
<dbReference type="OrthoDB" id="8300214at2759"/>